<evidence type="ECO:0000313" key="2">
    <source>
        <dbReference type="EMBL" id="DAF93536.1"/>
    </source>
</evidence>
<feature type="region of interest" description="Disordered" evidence="1">
    <location>
        <begin position="63"/>
        <end position="82"/>
    </location>
</feature>
<name>A0A8S5UGD8_9CAUD</name>
<reference evidence="2" key="1">
    <citation type="journal article" date="2021" name="Proc. Natl. Acad. Sci. U.S.A.">
        <title>A Catalog of Tens of Thousands of Viruses from Human Metagenomes Reveals Hidden Associations with Chronic Diseases.</title>
        <authorList>
            <person name="Tisza M.J."/>
            <person name="Buck C.B."/>
        </authorList>
    </citation>
    <scope>NUCLEOTIDE SEQUENCE</scope>
    <source>
        <strain evidence="2">Ctshb19</strain>
    </source>
</reference>
<sequence length="82" mass="8982">MGSCGEIEVAHICKGSDSYLNIEVQGDGSFMIGHFVGDVEEAYFVGCLNEIRPEFISAMRNVEETEYGTPSESKEPDESKNA</sequence>
<evidence type="ECO:0000256" key="1">
    <source>
        <dbReference type="SAM" id="MobiDB-lite"/>
    </source>
</evidence>
<feature type="compositionally biased region" description="Basic and acidic residues" evidence="1">
    <location>
        <begin position="72"/>
        <end position="82"/>
    </location>
</feature>
<organism evidence="2">
    <name type="scientific">Myoviridae sp. ctshb19</name>
    <dbReference type="NCBI Taxonomy" id="2825194"/>
    <lineage>
        <taxon>Viruses</taxon>
        <taxon>Duplodnaviria</taxon>
        <taxon>Heunggongvirae</taxon>
        <taxon>Uroviricota</taxon>
        <taxon>Caudoviricetes</taxon>
    </lineage>
</organism>
<dbReference type="EMBL" id="BK016086">
    <property type="protein sequence ID" value="DAF93536.1"/>
    <property type="molecule type" value="Genomic_DNA"/>
</dbReference>
<proteinExistence type="predicted"/>
<protein>
    <submittedName>
        <fullName evidence="2">Uncharacterized protein</fullName>
    </submittedName>
</protein>
<accession>A0A8S5UGD8</accession>